<dbReference type="PANTHER" id="PTHR14005:SF0">
    <property type="entry name" value="EUKARYOTIC TRANSLATION INITIATION FACTOR 3 SUBUNIT A"/>
    <property type="match status" value="1"/>
</dbReference>
<dbReference type="EnsemblPlants" id="AES81627">
    <property type="protein sequence ID" value="AES81627"/>
    <property type="gene ID" value="MTR_7g098840"/>
</dbReference>
<keyword evidence="1" id="KW-0175">Coiled coil</keyword>
<dbReference type="AlphaFoldDB" id="G7KYG6"/>
<dbReference type="PaxDb" id="3880-AES81627"/>
<dbReference type="eggNOG" id="KOG2072">
    <property type="taxonomic scope" value="Eukaryota"/>
</dbReference>
<dbReference type="HOGENOM" id="CLU_1206385_0_0_1"/>
<sequence>MADLMVMKEIEDKASKLRIFSDDVDVFRMENPKFDTIFEFDTQGQISRESLMQLTLVEQLRERQEMEKKLQKLAKTMDHLERAKREEAAPLIEAAYQHGLVEERILYEREQQQEVELSRQRHAADLIEKERLSRMMGCKEIYQERVVSHRQVEFNRLMREREERISRILPSRKQEREKMRKLKYYLELEEERKQKLLKEEEARKRQDAEREKIWNKLKQKWMSFLKAEAK</sequence>
<keyword evidence="2" id="KW-0648">Protein biosynthesis</keyword>
<feature type="coiled-coil region" evidence="1">
    <location>
        <begin position="56"/>
        <end position="86"/>
    </location>
</feature>
<keyword evidence="4" id="KW-1185">Reference proteome</keyword>
<evidence type="ECO:0000313" key="4">
    <source>
        <dbReference type="Proteomes" id="UP000002051"/>
    </source>
</evidence>
<proteinExistence type="predicted"/>
<dbReference type="STRING" id="3880.G7KYG6"/>
<evidence type="ECO:0000313" key="2">
    <source>
        <dbReference type="EMBL" id="AES81627.1"/>
    </source>
</evidence>
<reference evidence="3" key="3">
    <citation type="submission" date="2015-04" db="UniProtKB">
        <authorList>
            <consortium name="EnsemblPlants"/>
        </authorList>
    </citation>
    <scope>IDENTIFICATION</scope>
    <source>
        <strain evidence="3">cv. Jemalong A17</strain>
    </source>
</reference>
<dbReference type="PANTHER" id="PTHR14005">
    <property type="entry name" value="EUKARYOTIC TRANSLATION INITIATION FACTOR 3, THETA SUBUNIT"/>
    <property type="match status" value="1"/>
</dbReference>
<evidence type="ECO:0000256" key="1">
    <source>
        <dbReference type="SAM" id="Coils"/>
    </source>
</evidence>
<dbReference type="GO" id="GO:0005852">
    <property type="term" value="C:eukaryotic translation initiation factor 3 complex"/>
    <property type="evidence" value="ECO:0007669"/>
    <property type="project" value="InterPro"/>
</dbReference>
<dbReference type="KEGG" id="mtr:11428220"/>
<reference evidence="2 4" key="1">
    <citation type="journal article" date="2011" name="Nature">
        <title>The Medicago genome provides insight into the evolution of rhizobial symbioses.</title>
        <authorList>
            <person name="Young N.D."/>
            <person name="Debelle F."/>
            <person name="Oldroyd G.E."/>
            <person name="Geurts R."/>
            <person name="Cannon S.B."/>
            <person name="Udvardi M.K."/>
            <person name="Benedito V.A."/>
            <person name="Mayer K.F."/>
            <person name="Gouzy J."/>
            <person name="Schoof H."/>
            <person name="Van de Peer Y."/>
            <person name="Proost S."/>
            <person name="Cook D.R."/>
            <person name="Meyers B.C."/>
            <person name="Spannagl M."/>
            <person name="Cheung F."/>
            <person name="De Mita S."/>
            <person name="Krishnakumar V."/>
            <person name="Gundlach H."/>
            <person name="Zhou S."/>
            <person name="Mudge J."/>
            <person name="Bharti A.K."/>
            <person name="Murray J.D."/>
            <person name="Naoumkina M.A."/>
            <person name="Rosen B."/>
            <person name="Silverstein K.A."/>
            <person name="Tang H."/>
            <person name="Rombauts S."/>
            <person name="Zhao P.X."/>
            <person name="Zhou P."/>
            <person name="Barbe V."/>
            <person name="Bardou P."/>
            <person name="Bechner M."/>
            <person name="Bellec A."/>
            <person name="Berger A."/>
            <person name="Berges H."/>
            <person name="Bidwell S."/>
            <person name="Bisseling T."/>
            <person name="Choisne N."/>
            <person name="Couloux A."/>
            <person name="Denny R."/>
            <person name="Deshpande S."/>
            <person name="Dai X."/>
            <person name="Doyle J.J."/>
            <person name="Dudez A.M."/>
            <person name="Farmer A.D."/>
            <person name="Fouteau S."/>
            <person name="Franken C."/>
            <person name="Gibelin C."/>
            <person name="Gish J."/>
            <person name="Goldstein S."/>
            <person name="Gonzalez A.J."/>
            <person name="Green P.J."/>
            <person name="Hallab A."/>
            <person name="Hartog M."/>
            <person name="Hua A."/>
            <person name="Humphray S.J."/>
            <person name="Jeong D.H."/>
            <person name="Jing Y."/>
            <person name="Jocker A."/>
            <person name="Kenton S.M."/>
            <person name="Kim D.J."/>
            <person name="Klee K."/>
            <person name="Lai H."/>
            <person name="Lang C."/>
            <person name="Lin S."/>
            <person name="Macmil S.L."/>
            <person name="Magdelenat G."/>
            <person name="Matthews L."/>
            <person name="McCorrison J."/>
            <person name="Monaghan E.L."/>
            <person name="Mun J.H."/>
            <person name="Najar F.Z."/>
            <person name="Nicholson C."/>
            <person name="Noirot C."/>
            <person name="O'Bleness M."/>
            <person name="Paule C.R."/>
            <person name="Poulain J."/>
            <person name="Prion F."/>
            <person name="Qin B."/>
            <person name="Qu C."/>
            <person name="Retzel E.F."/>
            <person name="Riddle C."/>
            <person name="Sallet E."/>
            <person name="Samain S."/>
            <person name="Samson N."/>
            <person name="Sanders I."/>
            <person name="Saurat O."/>
            <person name="Scarpelli C."/>
            <person name="Schiex T."/>
            <person name="Segurens B."/>
            <person name="Severin A.J."/>
            <person name="Sherrier D.J."/>
            <person name="Shi R."/>
            <person name="Sims S."/>
            <person name="Singer S.R."/>
            <person name="Sinharoy S."/>
            <person name="Sterck L."/>
            <person name="Viollet A."/>
            <person name="Wang B.B."/>
            <person name="Wang K."/>
            <person name="Wang M."/>
            <person name="Wang X."/>
            <person name="Warfsmann J."/>
            <person name="Weissenbach J."/>
            <person name="White D.D."/>
            <person name="White J.D."/>
            <person name="Wiley G.B."/>
            <person name="Wincker P."/>
            <person name="Xing Y."/>
            <person name="Yang L."/>
            <person name="Yao Z."/>
            <person name="Ying F."/>
            <person name="Zhai J."/>
            <person name="Zhou L."/>
            <person name="Zuber A."/>
            <person name="Denarie J."/>
            <person name="Dixon R.A."/>
            <person name="May G.D."/>
            <person name="Schwartz D.C."/>
            <person name="Rogers J."/>
            <person name="Quetier F."/>
            <person name="Town C.D."/>
            <person name="Roe B.A."/>
        </authorList>
    </citation>
    <scope>NUCLEOTIDE SEQUENCE [LARGE SCALE GENOMIC DNA]</scope>
    <source>
        <strain evidence="2">A17</strain>
        <strain evidence="3 4">cv. Jemalong A17</strain>
    </source>
</reference>
<evidence type="ECO:0000313" key="3">
    <source>
        <dbReference type="EnsemblPlants" id="AES81627"/>
    </source>
</evidence>
<keyword evidence="2" id="KW-0396">Initiation factor</keyword>
<dbReference type="EMBL" id="CM001223">
    <property type="protein sequence ID" value="AES81627.1"/>
    <property type="molecule type" value="Genomic_DNA"/>
</dbReference>
<organism evidence="2 4">
    <name type="scientific">Medicago truncatula</name>
    <name type="common">Barrel medic</name>
    <name type="synonym">Medicago tribuloides</name>
    <dbReference type="NCBI Taxonomy" id="3880"/>
    <lineage>
        <taxon>Eukaryota</taxon>
        <taxon>Viridiplantae</taxon>
        <taxon>Streptophyta</taxon>
        <taxon>Embryophyta</taxon>
        <taxon>Tracheophyta</taxon>
        <taxon>Spermatophyta</taxon>
        <taxon>Magnoliopsida</taxon>
        <taxon>eudicotyledons</taxon>
        <taxon>Gunneridae</taxon>
        <taxon>Pentapetalae</taxon>
        <taxon>rosids</taxon>
        <taxon>fabids</taxon>
        <taxon>Fabales</taxon>
        <taxon>Fabaceae</taxon>
        <taxon>Papilionoideae</taxon>
        <taxon>50 kb inversion clade</taxon>
        <taxon>NPAAA clade</taxon>
        <taxon>Hologalegina</taxon>
        <taxon>IRL clade</taxon>
        <taxon>Trifolieae</taxon>
        <taxon>Medicago</taxon>
    </lineage>
</organism>
<name>G7KYG6_MEDTR</name>
<protein>
    <submittedName>
        <fullName evidence="2">Eukaryotic translation initiation factor 3A</fullName>
    </submittedName>
</protein>
<gene>
    <name evidence="3" type="primary">11428220</name>
    <name evidence="2" type="ordered locus">MTR_7g098840</name>
</gene>
<dbReference type="OrthoDB" id="1436829at2759"/>
<reference evidence="2 4" key="2">
    <citation type="journal article" date="2014" name="BMC Genomics">
        <title>An improved genome release (version Mt4.0) for the model legume Medicago truncatula.</title>
        <authorList>
            <person name="Tang H."/>
            <person name="Krishnakumar V."/>
            <person name="Bidwell S."/>
            <person name="Rosen B."/>
            <person name="Chan A."/>
            <person name="Zhou S."/>
            <person name="Gentzbittel L."/>
            <person name="Childs K.L."/>
            <person name="Yandell M."/>
            <person name="Gundlach H."/>
            <person name="Mayer K.F."/>
            <person name="Schwartz D.C."/>
            <person name="Town C.D."/>
        </authorList>
    </citation>
    <scope>GENOME REANNOTATION</scope>
    <source>
        <strain evidence="3 4">cv. Jemalong A17</strain>
    </source>
</reference>
<dbReference type="Proteomes" id="UP000002051">
    <property type="component" value="Unassembled WGS sequence"/>
</dbReference>
<dbReference type="GO" id="GO:0003743">
    <property type="term" value="F:translation initiation factor activity"/>
    <property type="evidence" value="ECO:0007669"/>
    <property type="project" value="UniProtKB-KW"/>
</dbReference>
<dbReference type="InterPro" id="IPR027512">
    <property type="entry name" value="EIF3A"/>
</dbReference>
<accession>G7KYG6</accession>